<feature type="compositionally biased region" description="Polar residues" evidence="3">
    <location>
        <begin position="783"/>
        <end position="815"/>
    </location>
</feature>
<evidence type="ECO:0000256" key="1">
    <source>
        <dbReference type="ARBA" id="ARBA00022441"/>
    </source>
</evidence>
<keyword evidence="4" id="KW-0472">Membrane</keyword>
<dbReference type="OMA" id="ANDAEWF"/>
<keyword evidence="5" id="KW-0732">Signal</keyword>
<feature type="compositionally biased region" description="Polar residues" evidence="3">
    <location>
        <begin position="593"/>
        <end position="618"/>
    </location>
</feature>
<feature type="region of interest" description="Disordered" evidence="3">
    <location>
        <begin position="733"/>
        <end position="754"/>
    </location>
</feature>
<name>A0A8S8ZEP6_SORMA</name>
<evidence type="ECO:0000256" key="3">
    <source>
        <dbReference type="SAM" id="MobiDB-lite"/>
    </source>
</evidence>
<feature type="compositionally biased region" description="Gly residues" evidence="3">
    <location>
        <begin position="885"/>
        <end position="894"/>
    </location>
</feature>
<gene>
    <name evidence="6" type="ORF">SMACR_09267</name>
</gene>
<dbReference type="Gene3D" id="2.120.10.80">
    <property type="entry name" value="Kelch-type beta propeller"/>
    <property type="match status" value="1"/>
</dbReference>
<keyword evidence="1" id="KW-0880">Kelch repeat</keyword>
<keyword evidence="2" id="KW-0677">Repeat</keyword>
<dbReference type="EMBL" id="NMPR01000204">
    <property type="protein sequence ID" value="KAA8628139.1"/>
    <property type="molecule type" value="Genomic_DNA"/>
</dbReference>
<dbReference type="InterPro" id="IPR011043">
    <property type="entry name" value="Gal_Oxase/kelch_b-propeller"/>
</dbReference>
<accession>A0A8S8ZEP6</accession>
<dbReference type="PANTHER" id="PTHR46228">
    <property type="entry name" value="KELCH DOMAIN-CONTAINING PROTEIN"/>
    <property type="match status" value="1"/>
</dbReference>
<dbReference type="Proteomes" id="UP000433876">
    <property type="component" value="Unassembled WGS sequence"/>
</dbReference>
<evidence type="ECO:0000313" key="6">
    <source>
        <dbReference type="EMBL" id="KAA8628139.1"/>
    </source>
</evidence>
<feature type="region of interest" description="Disordered" evidence="3">
    <location>
        <begin position="588"/>
        <end position="619"/>
    </location>
</feature>
<feature type="region of interest" description="Disordered" evidence="3">
    <location>
        <begin position="783"/>
        <end position="919"/>
    </location>
</feature>
<evidence type="ECO:0000313" key="7">
    <source>
        <dbReference type="Proteomes" id="UP000433876"/>
    </source>
</evidence>
<dbReference type="PANTHER" id="PTHR46228:SF2">
    <property type="entry name" value="KELCH REPEAT PROTEIN (AFU_ORTHOLOGUE AFUA_4G14350)"/>
    <property type="match status" value="1"/>
</dbReference>
<dbReference type="AlphaFoldDB" id="A0A8S8ZEP6"/>
<comment type="caution">
    <text evidence="6">The sequence shown here is derived from an EMBL/GenBank/DDBJ whole genome shotgun (WGS) entry which is preliminary data.</text>
</comment>
<feature type="region of interest" description="Disordered" evidence="3">
    <location>
        <begin position="499"/>
        <end position="525"/>
    </location>
</feature>
<feature type="compositionally biased region" description="Polar residues" evidence="3">
    <location>
        <begin position="502"/>
        <end position="514"/>
    </location>
</feature>
<organism evidence="6 7">
    <name type="scientific">Sordaria macrospora</name>
    <dbReference type="NCBI Taxonomy" id="5147"/>
    <lineage>
        <taxon>Eukaryota</taxon>
        <taxon>Fungi</taxon>
        <taxon>Dikarya</taxon>
        <taxon>Ascomycota</taxon>
        <taxon>Pezizomycotina</taxon>
        <taxon>Sordariomycetes</taxon>
        <taxon>Sordariomycetidae</taxon>
        <taxon>Sordariales</taxon>
        <taxon>Sordariaceae</taxon>
        <taxon>Sordaria</taxon>
    </lineage>
</organism>
<feature type="chain" id="PRO_5035726402" evidence="5">
    <location>
        <begin position="21"/>
        <end position="919"/>
    </location>
</feature>
<keyword evidence="4" id="KW-0812">Transmembrane</keyword>
<keyword evidence="4" id="KW-1133">Transmembrane helix</keyword>
<sequence>MGFNVLAALALAPYIISVQAQSFWEEGQVNTTLCYWQQPRAAIIRDTIYMDGGRTWWIPGMADGSLKTLIPDDNQYGRIFTLNLSTPFDIKDNVTAKFKIMNKAPPGSVVNNNDPNYVDGALLANDAEWFAYGGLLRKTAAFNTEPAKDLVSGYRQYQYGPEKAGFSPGLFKSSLDTDNTGVTRYIAFGGAASAPSENLAWYFSGVQAPSKGPVYTASSNLTTSPIRIVDSFITLDMKNQQKETWKNSTLPSEISGRANPELVWVPVGAKGILLVLGGVIFPDFTSTVKTGVSDNETESKATSPKFMTTIDVYDVANDQWYSQPTTGDNPGQLTRGCAVVAPAEDQSSFNIYYYGGYEGLKVTDDFNDDVWVLSVPSFTWTKITSSTSSGRAGHKCFMPYPDQMLVLGGYTNTPSSGPPTCLPELVRVFNMTTGTWLSGYDPTKHSSYGVPEAVQKRIGGSATGGATARAPSDGWASADLGKVFDTKYTTKIATYYPYASEAPSNNTNPTSPGSGATDDDDKRSGGVPSWLPPVLGVVLGLMLLTIIAVLVLLWRRRRLLRAGTSVAETEDTNGYRIMSWMRGQQHATEKAPTVTTSDEISTIPNSPSPMQDTASTGSPMPPPSIAEAMDTQITPPPAPVELMDTSPRAELHDTGLSHVDILNRHSSVGRVNTAGNGSLNNPSYYTGATQQMDHASNFTRSSRGVASSLPPYMQGVDGAPTNFRPDSELMGSVPSGAASANREIPSPMVSPTTTTATRGFALSDVSNVSERDKAHLRQISDATVSSMTSGQTHNNNGQYTPNINSNHRFSNSPAPTSVPEEHNINQQGGQQAPDHIPIPLSATSAMGGTLPLGSPQPVSPPTAGIAEGSDDYMSVRPQPPPTAGLGPGAAGGAGATSSPRRSMFTESREDMNGTGPGGR</sequence>
<dbReference type="SUPFAM" id="SSF50965">
    <property type="entry name" value="Galactose oxidase, central domain"/>
    <property type="match status" value="1"/>
</dbReference>
<evidence type="ECO:0000256" key="5">
    <source>
        <dbReference type="SAM" id="SignalP"/>
    </source>
</evidence>
<feature type="signal peptide" evidence="5">
    <location>
        <begin position="1"/>
        <end position="20"/>
    </location>
</feature>
<protein>
    <submittedName>
        <fullName evidence="6">Uncharacterized protein</fullName>
    </submittedName>
</protein>
<evidence type="ECO:0000256" key="4">
    <source>
        <dbReference type="SAM" id="Phobius"/>
    </source>
</evidence>
<dbReference type="VEuPathDB" id="FungiDB:SMAC_09267"/>
<proteinExistence type="predicted"/>
<dbReference type="InterPro" id="IPR015915">
    <property type="entry name" value="Kelch-typ_b-propeller"/>
</dbReference>
<evidence type="ECO:0000256" key="2">
    <source>
        <dbReference type="ARBA" id="ARBA00022737"/>
    </source>
</evidence>
<reference evidence="6 7" key="1">
    <citation type="submission" date="2017-07" db="EMBL/GenBank/DDBJ databases">
        <title>Genome sequence of the Sordaria macrospora wild type strain R19027.</title>
        <authorList>
            <person name="Nowrousian M."/>
            <person name="Teichert I."/>
            <person name="Kueck U."/>
        </authorList>
    </citation>
    <scope>NUCLEOTIDE SEQUENCE [LARGE SCALE GENOMIC DNA]</scope>
    <source>
        <strain evidence="6 7">R19027</strain>
        <tissue evidence="6">Mycelium</tissue>
    </source>
</reference>
<feature type="transmembrane region" description="Helical" evidence="4">
    <location>
        <begin position="530"/>
        <end position="554"/>
    </location>
</feature>